<gene>
    <name evidence="9" type="ORF">P8625_10505</name>
</gene>
<accession>A0ABY8L3R1</accession>
<feature type="transmembrane region" description="Helical" evidence="7">
    <location>
        <begin position="266"/>
        <end position="286"/>
    </location>
</feature>
<feature type="transmembrane region" description="Helical" evidence="7">
    <location>
        <begin position="155"/>
        <end position="176"/>
    </location>
</feature>
<feature type="transmembrane region" description="Helical" evidence="7">
    <location>
        <begin position="298"/>
        <end position="325"/>
    </location>
</feature>
<dbReference type="EMBL" id="CP122539">
    <property type="protein sequence ID" value="WGH74525.1"/>
    <property type="molecule type" value="Genomic_DNA"/>
</dbReference>
<evidence type="ECO:0000313" key="10">
    <source>
        <dbReference type="Proteomes" id="UP001232001"/>
    </source>
</evidence>
<feature type="transmembrane region" description="Helical" evidence="7">
    <location>
        <begin position="15"/>
        <end position="36"/>
    </location>
</feature>
<organism evidence="9 10">
    <name type="scientific">Tenacibaculum tangerinum</name>
    <dbReference type="NCBI Taxonomy" id="3038772"/>
    <lineage>
        <taxon>Bacteria</taxon>
        <taxon>Pseudomonadati</taxon>
        <taxon>Bacteroidota</taxon>
        <taxon>Flavobacteriia</taxon>
        <taxon>Flavobacteriales</taxon>
        <taxon>Flavobacteriaceae</taxon>
        <taxon>Tenacibaculum</taxon>
    </lineage>
</organism>
<feature type="domain" description="Major facilitator superfamily (MFS) profile" evidence="8">
    <location>
        <begin position="9"/>
        <end position="407"/>
    </location>
</feature>
<evidence type="ECO:0000256" key="6">
    <source>
        <dbReference type="ARBA" id="ARBA00023136"/>
    </source>
</evidence>
<keyword evidence="3" id="KW-1003">Cell membrane</keyword>
<keyword evidence="4 7" id="KW-0812">Transmembrane</keyword>
<keyword evidence="10" id="KW-1185">Reference proteome</keyword>
<proteinExistence type="predicted"/>
<evidence type="ECO:0000256" key="2">
    <source>
        <dbReference type="ARBA" id="ARBA00022448"/>
    </source>
</evidence>
<dbReference type="CDD" id="cd06173">
    <property type="entry name" value="MFS_MefA_like"/>
    <property type="match status" value="1"/>
</dbReference>
<dbReference type="InterPro" id="IPR036259">
    <property type="entry name" value="MFS_trans_sf"/>
</dbReference>
<feature type="transmembrane region" description="Helical" evidence="7">
    <location>
        <begin position="182"/>
        <end position="199"/>
    </location>
</feature>
<feature type="transmembrane region" description="Helical" evidence="7">
    <location>
        <begin position="80"/>
        <end position="99"/>
    </location>
</feature>
<keyword evidence="2" id="KW-0813">Transport</keyword>
<dbReference type="PANTHER" id="PTHR23513:SF9">
    <property type="entry name" value="ENTEROBACTIN EXPORTER ENTS"/>
    <property type="match status" value="1"/>
</dbReference>
<name>A0ABY8L3R1_9FLAO</name>
<comment type="subcellular location">
    <subcellularLocation>
        <location evidence="1">Cell membrane</location>
        <topology evidence="1">Multi-pass membrane protein</topology>
    </subcellularLocation>
</comment>
<dbReference type="Gene3D" id="1.20.1250.20">
    <property type="entry name" value="MFS general substrate transporter like domains"/>
    <property type="match status" value="1"/>
</dbReference>
<evidence type="ECO:0000256" key="5">
    <source>
        <dbReference type="ARBA" id="ARBA00022989"/>
    </source>
</evidence>
<dbReference type="Proteomes" id="UP001232001">
    <property type="component" value="Chromosome"/>
</dbReference>
<protein>
    <submittedName>
        <fullName evidence="9">MFS transporter</fullName>
    </submittedName>
</protein>
<dbReference type="SUPFAM" id="SSF103473">
    <property type="entry name" value="MFS general substrate transporter"/>
    <property type="match status" value="1"/>
</dbReference>
<dbReference type="RefSeq" id="WP_279650411.1">
    <property type="nucleotide sequence ID" value="NZ_CP122539.1"/>
</dbReference>
<keyword evidence="5 7" id="KW-1133">Transmembrane helix</keyword>
<evidence type="ECO:0000256" key="4">
    <source>
        <dbReference type="ARBA" id="ARBA00022692"/>
    </source>
</evidence>
<feature type="transmembrane region" description="Helical" evidence="7">
    <location>
        <begin position="378"/>
        <end position="402"/>
    </location>
</feature>
<keyword evidence="6 7" id="KW-0472">Membrane</keyword>
<feature type="transmembrane region" description="Helical" evidence="7">
    <location>
        <begin position="229"/>
        <end position="254"/>
    </location>
</feature>
<evidence type="ECO:0000313" key="9">
    <source>
        <dbReference type="EMBL" id="WGH74525.1"/>
    </source>
</evidence>
<sequence length="422" mass="46118">MTKKDPYASLRIKEFNIFLLVRFLLVFAWSMQFIIIEWEVYSITKNPWNLGLIGAFEFLPAFSMALFAGHIVDQKEKRNLLALCIALFSLISFGLYFLTTPEFVEDWGSNVVLYSIYALVFFGGLLRSFFGPTIFSLIALIVPKKLYPNAATWSSSTWQVASVLGPAFAGFTIAFYGVPLSLNIVFILVVVSLLFVFFIKKKPIMNHKKGEPIGKSLKEGIAFVFKTKAILGAITLDMISVLFGGAIALLPVFAQDILEVGAKGFGVLRAAPAVGAFLTMLVTAYIPISKNAGMKLLAAIFGFGICIIIFGLSTTFWVSLTALFFSGVTDGVSMVIRQTILQLKTPDHMRGRVASVNSMFVGSSNELGALESGITAKLMGTVTAVVFGGTMTLITVVTTGIINPTLRTLDLTKDLEEHEKQE</sequence>
<evidence type="ECO:0000259" key="8">
    <source>
        <dbReference type="PROSITE" id="PS50850"/>
    </source>
</evidence>
<dbReference type="InterPro" id="IPR020846">
    <property type="entry name" value="MFS_dom"/>
</dbReference>
<dbReference type="PANTHER" id="PTHR23513">
    <property type="entry name" value="INTEGRAL MEMBRANE EFFLUX PROTEIN-RELATED"/>
    <property type="match status" value="1"/>
</dbReference>
<feature type="transmembrane region" description="Helical" evidence="7">
    <location>
        <begin position="111"/>
        <end position="143"/>
    </location>
</feature>
<dbReference type="PROSITE" id="PS50850">
    <property type="entry name" value="MFS"/>
    <property type="match status" value="1"/>
</dbReference>
<evidence type="ECO:0000256" key="7">
    <source>
        <dbReference type="SAM" id="Phobius"/>
    </source>
</evidence>
<evidence type="ECO:0000256" key="1">
    <source>
        <dbReference type="ARBA" id="ARBA00004651"/>
    </source>
</evidence>
<reference evidence="9 10" key="1">
    <citation type="submission" date="2023-04" db="EMBL/GenBank/DDBJ databases">
        <title>Tenacibaculum tangerinum sp. nov., isolated from sea tidal flat of South Korea.</title>
        <authorList>
            <person name="Lee S.H."/>
            <person name="Kim J.-J."/>
        </authorList>
    </citation>
    <scope>NUCLEOTIDE SEQUENCE [LARGE SCALE GENOMIC DNA]</scope>
    <source>
        <strain evidence="9 10">GRR-S3-23</strain>
    </source>
</reference>
<feature type="transmembrane region" description="Helical" evidence="7">
    <location>
        <begin position="48"/>
        <end position="68"/>
    </location>
</feature>
<dbReference type="Pfam" id="PF05977">
    <property type="entry name" value="MFS_3"/>
    <property type="match status" value="1"/>
</dbReference>
<evidence type="ECO:0000256" key="3">
    <source>
        <dbReference type="ARBA" id="ARBA00022475"/>
    </source>
</evidence>
<dbReference type="InterPro" id="IPR010290">
    <property type="entry name" value="TM_effector"/>
</dbReference>